<dbReference type="SUPFAM" id="SSF56563">
    <property type="entry name" value="Major capsid protein gp5"/>
    <property type="match status" value="1"/>
</dbReference>
<proteinExistence type="predicted"/>
<dbReference type="NCBIfam" id="NF041188">
    <property type="entry name" value="encap_f3"/>
    <property type="match status" value="1"/>
</dbReference>
<dbReference type="AlphaFoldDB" id="A0A1G7BV76"/>
<reference evidence="1 2" key="1">
    <citation type="submission" date="2016-10" db="EMBL/GenBank/DDBJ databases">
        <authorList>
            <person name="de Groot N.N."/>
        </authorList>
    </citation>
    <scope>NUCLEOTIDE SEQUENCE [LARGE SCALE GENOMIC DNA]</scope>
    <source>
        <strain evidence="1 2">DSM 16619</strain>
    </source>
</reference>
<dbReference type="Gene3D" id="3.30.2320.10">
    <property type="entry name" value="hypothetical protein PF0899 domain"/>
    <property type="match status" value="1"/>
</dbReference>
<name>A0A1G7BV76_9BURK</name>
<keyword evidence="2" id="KW-1185">Reference proteome</keyword>
<accession>A0A1G7BV76</accession>
<gene>
    <name evidence="1" type="ORF">SAMN05192589_1154</name>
</gene>
<sequence>MSSTQANAIAPLRPVEALSSGEQFAQAYLEKGDKTEVHFDFTITEAFKPTQDRPRLMVSQLFRKRLVSETHNRFWSESRPPKVEAGGIHEGDLRQEATFRFGMGEGIVRPISAWVQLPPDLAGDERGIAEFIDYRLLVRLATAENQALTFGPHGLLNHPGVTRLPYETSYFDGIMAACNAIEQNGATAHAMIVNPVDYYHGLLGKGILGDLQQNGTKIVRTRMVAPGCALVGDFAVAARILHTGKSVIRVGTPPAGTFATEGTAVCAEIYEGLAVHLPTHFFHVVKAD</sequence>
<evidence type="ECO:0000313" key="2">
    <source>
        <dbReference type="Proteomes" id="UP000198781"/>
    </source>
</evidence>
<dbReference type="Gene3D" id="3.30.2400.10">
    <property type="entry name" value="Major capsid protein gp5"/>
    <property type="match status" value="1"/>
</dbReference>
<protein>
    <recommendedName>
        <fullName evidence="3">Phage major capsid protein, HK97 family</fullName>
    </recommendedName>
</protein>
<evidence type="ECO:0008006" key="3">
    <source>
        <dbReference type="Google" id="ProtNLM"/>
    </source>
</evidence>
<dbReference type="OrthoDB" id="5379572at2"/>
<organism evidence="1 2">
    <name type="scientific">Paracidovorax valerianellae</name>
    <dbReference type="NCBI Taxonomy" id="187868"/>
    <lineage>
        <taxon>Bacteria</taxon>
        <taxon>Pseudomonadati</taxon>
        <taxon>Pseudomonadota</taxon>
        <taxon>Betaproteobacteria</taxon>
        <taxon>Burkholderiales</taxon>
        <taxon>Comamonadaceae</taxon>
        <taxon>Paracidovorax</taxon>
    </lineage>
</organism>
<dbReference type="Proteomes" id="UP000198781">
    <property type="component" value="Unassembled WGS sequence"/>
</dbReference>
<dbReference type="STRING" id="187868.SAMN05192589_1154"/>
<dbReference type="RefSeq" id="WP_092745386.1">
    <property type="nucleotide sequence ID" value="NZ_FMZC01000015.1"/>
</dbReference>
<evidence type="ECO:0000313" key="1">
    <source>
        <dbReference type="EMBL" id="SDE30862.1"/>
    </source>
</evidence>
<dbReference type="EMBL" id="FMZC01000015">
    <property type="protein sequence ID" value="SDE30862.1"/>
    <property type="molecule type" value="Genomic_DNA"/>
</dbReference>